<comment type="caution">
    <text evidence="6">The sequence shown here is derived from an EMBL/GenBank/DDBJ whole genome shotgun (WGS) entry which is preliminary data.</text>
</comment>
<evidence type="ECO:0000313" key="6">
    <source>
        <dbReference type="EMBL" id="OKY77274.1"/>
    </source>
</evidence>
<proteinExistence type="predicted"/>
<feature type="transmembrane region" description="Helical" evidence="5">
    <location>
        <begin position="421"/>
        <end position="444"/>
    </location>
</feature>
<feature type="transmembrane region" description="Helical" evidence="5">
    <location>
        <begin position="134"/>
        <end position="152"/>
    </location>
</feature>
<name>A0A1Q6DSC5_METT1</name>
<evidence type="ECO:0000256" key="5">
    <source>
        <dbReference type="SAM" id="Phobius"/>
    </source>
</evidence>
<feature type="transmembrane region" description="Helical" evidence="5">
    <location>
        <begin position="53"/>
        <end position="78"/>
    </location>
</feature>
<feature type="transmembrane region" description="Helical" evidence="5">
    <location>
        <begin position="159"/>
        <end position="178"/>
    </location>
</feature>
<keyword evidence="2 5" id="KW-0812">Transmembrane</keyword>
<feature type="transmembrane region" description="Helical" evidence="5">
    <location>
        <begin position="99"/>
        <end position="128"/>
    </location>
</feature>
<organism evidence="6 7">
    <name type="scientific">Methanohalarchaeum thermophilum</name>
    <dbReference type="NCBI Taxonomy" id="1903181"/>
    <lineage>
        <taxon>Archaea</taxon>
        <taxon>Methanobacteriati</taxon>
        <taxon>Methanobacteriota</taxon>
        <taxon>Methanonatronarchaeia</taxon>
        <taxon>Methanonatronarchaeales</taxon>
        <taxon>Methanonatronarchaeaceae</taxon>
        <taxon>Candidatus Methanohalarchaeum</taxon>
    </lineage>
</organism>
<feature type="transmembrane region" description="Helical" evidence="5">
    <location>
        <begin position="27"/>
        <end position="47"/>
    </location>
</feature>
<feature type="transmembrane region" description="Helical" evidence="5">
    <location>
        <begin position="262"/>
        <end position="285"/>
    </location>
</feature>
<feature type="transmembrane region" description="Helical" evidence="5">
    <location>
        <begin position="356"/>
        <end position="374"/>
    </location>
</feature>
<evidence type="ECO:0000256" key="3">
    <source>
        <dbReference type="ARBA" id="ARBA00022989"/>
    </source>
</evidence>
<comment type="subcellular location">
    <subcellularLocation>
        <location evidence="1">Membrane</location>
        <topology evidence="1">Multi-pass membrane protein</topology>
    </subcellularLocation>
</comment>
<accession>A0A1Q6DSC5</accession>
<dbReference type="EMBL" id="MSDW01000002">
    <property type="protein sequence ID" value="OKY77274.1"/>
    <property type="molecule type" value="Genomic_DNA"/>
</dbReference>
<dbReference type="Gene3D" id="1.20.1740.10">
    <property type="entry name" value="Amino acid/polyamine transporter I"/>
    <property type="match status" value="1"/>
</dbReference>
<keyword evidence="7" id="KW-1185">Reference proteome</keyword>
<evidence type="ECO:0000313" key="7">
    <source>
        <dbReference type="Proteomes" id="UP000185744"/>
    </source>
</evidence>
<evidence type="ECO:0000256" key="1">
    <source>
        <dbReference type="ARBA" id="ARBA00004141"/>
    </source>
</evidence>
<keyword evidence="3 5" id="KW-1133">Transmembrane helix</keyword>
<dbReference type="InParanoid" id="A0A1Q6DSC5"/>
<evidence type="ECO:0000256" key="2">
    <source>
        <dbReference type="ARBA" id="ARBA00022692"/>
    </source>
</evidence>
<dbReference type="NCBIfam" id="NF037982">
    <property type="entry name" value="Nramp_1"/>
    <property type="match status" value="1"/>
</dbReference>
<feature type="transmembrane region" description="Helical" evidence="5">
    <location>
        <begin position="380"/>
        <end position="400"/>
    </location>
</feature>
<dbReference type="AlphaFoldDB" id="A0A1Q6DSC5"/>
<sequence length="447" mass="48642">MSIEENEELNYPEESLKGFFKEHFGPSILWALMGIGASHIIIAPVLGAKYGIFAIWMIVGVYLVKYGAWDLGIIYNYGHGRNPVEGYGDLPGPKNWGRYFTLFIYLGAWTIILGAVGTGAASFISALIPGLGMVNWYLVLIGLAIAFLLVTGYNVIENVLKVFVIALAPLIILGLIITPPSPETITQTAFRIPDLTSAAFLSLFAAAAGYMPTGLSTTISIGSWSLAKKEGASALRNQGKDPSKEKYHEYIKKWIKTGKRDFKIGFGFSLILIISTTALAASVLYPRGIIPSGGKTPIVIGNLLKNLLGTWAFPVVGIAAFAALYSTVLTVLDGASRVASDIIPMIKETKTNTEKWRKTFIILMPLASIIPVLSFGELPVVITTFSAGLMAIFGPFFYFANYYIVKKHLPKKFHPTKKRTTFYITCMIITIFFGIIGAIGKLGLLGL</sequence>
<protein>
    <submittedName>
        <fullName evidence="6">Mn2+ and Fe2+ transporter of the NRAMP family</fullName>
    </submittedName>
</protein>
<keyword evidence="4 5" id="KW-0472">Membrane</keyword>
<evidence type="ECO:0000256" key="4">
    <source>
        <dbReference type="ARBA" id="ARBA00023136"/>
    </source>
</evidence>
<dbReference type="GO" id="GO:0016020">
    <property type="term" value="C:membrane"/>
    <property type="evidence" value="ECO:0007669"/>
    <property type="project" value="UniProtKB-SubCell"/>
</dbReference>
<feature type="transmembrane region" description="Helical" evidence="5">
    <location>
        <begin position="198"/>
        <end position="227"/>
    </location>
</feature>
<gene>
    <name evidence="6" type="ORF">BTN85_1922</name>
</gene>
<dbReference type="Pfam" id="PF01566">
    <property type="entry name" value="Nramp"/>
    <property type="match status" value="1"/>
</dbReference>
<dbReference type="InterPro" id="IPR001046">
    <property type="entry name" value="NRAMP_fam"/>
</dbReference>
<dbReference type="Proteomes" id="UP000185744">
    <property type="component" value="Unassembled WGS sequence"/>
</dbReference>
<feature type="transmembrane region" description="Helical" evidence="5">
    <location>
        <begin position="311"/>
        <end position="335"/>
    </location>
</feature>
<dbReference type="STRING" id="1903181.BTN85_1922"/>
<reference evidence="6" key="1">
    <citation type="submission" date="2016-12" db="EMBL/GenBank/DDBJ databases">
        <title>Discovery of methanogenic haloarchaea.</title>
        <authorList>
            <person name="Sorokin D.Y."/>
            <person name="Makarova K.S."/>
            <person name="Abbas B."/>
            <person name="Ferrer M."/>
            <person name="Golyshin P.N."/>
        </authorList>
    </citation>
    <scope>NUCLEOTIDE SEQUENCE [LARGE SCALE GENOMIC DNA]</scope>
    <source>
        <strain evidence="6">HMET1</strain>
    </source>
</reference>
<dbReference type="GO" id="GO:0046873">
    <property type="term" value="F:metal ion transmembrane transporter activity"/>
    <property type="evidence" value="ECO:0007669"/>
    <property type="project" value="InterPro"/>
</dbReference>